<feature type="binding site" evidence="2">
    <location>
        <begin position="133"/>
        <end position="137"/>
    </location>
    <ligand>
        <name>ATP</name>
        <dbReference type="ChEBI" id="CHEBI:30616"/>
    </ligand>
</feature>
<evidence type="ECO:0000313" key="4">
    <source>
        <dbReference type="EMBL" id="PWJ95426.1"/>
    </source>
</evidence>
<comment type="caution">
    <text evidence="4">The sequence shown here is derived from an EMBL/GenBank/DDBJ whole genome shotgun (WGS) entry which is preliminary data.</text>
</comment>
<dbReference type="AlphaFoldDB" id="A0AA45HIY2"/>
<feature type="binding site" evidence="2">
    <location>
        <begin position="10"/>
        <end position="18"/>
    </location>
    <ligand>
        <name>ATP</name>
        <dbReference type="ChEBI" id="CHEBI:30616"/>
    </ligand>
</feature>
<protein>
    <submittedName>
        <fullName evidence="4">Deoxyguanosine kinase</fullName>
    </submittedName>
</protein>
<name>A0AA45HIY2_9BACT</name>
<keyword evidence="5" id="KW-1185">Reference proteome</keyword>
<keyword evidence="2" id="KW-0547">Nucleotide-binding</keyword>
<dbReference type="Proteomes" id="UP000245921">
    <property type="component" value="Unassembled WGS sequence"/>
</dbReference>
<keyword evidence="4" id="KW-0418">Kinase</keyword>
<organism evidence="4 5">
    <name type="scientific">Oceanotoga teriensis</name>
    <dbReference type="NCBI Taxonomy" id="515440"/>
    <lineage>
        <taxon>Bacteria</taxon>
        <taxon>Thermotogati</taxon>
        <taxon>Thermotogota</taxon>
        <taxon>Thermotogae</taxon>
        <taxon>Petrotogales</taxon>
        <taxon>Petrotogaceae</taxon>
        <taxon>Oceanotoga</taxon>
    </lineage>
</organism>
<dbReference type="SUPFAM" id="SSF52540">
    <property type="entry name" value="P-loop containing nucleoside triphosphate hydrolases"/>
    <property type="match status" value="1"/>
</dbReference>
<dbReference type="InterPro" id="IPR050566">
    <property type="entry name" value="Deoxyribonucleoside_kinase"/>
</dbReference>
<dbReference type="PANTHER" id="PTHR10513">
    <property type="entry name" value="DEOXYNUCLEOSIDE KINASE"/>
    <property type="match status" value="1"/>
</dbReference>
<dbReference type="GO" id="GO:0005737">
    <property type="term" value="C:cytoplasm"/>
    <property type="evidence" value="ECO:0007669"/>
    <property type="project" value="TreeGrafter"/>
</dbReference>
<dbReference type="Gene3D" id="3.40.50.300">
    <property type="entry name" value="P-loop containing nucleotide triphosphate hydrolases"/>
    <property type="match status" value="1"/>
</dbReference>
<dbReference type="InterPro" id="IPR027417">
    <property type="entry name" value="P-loop_NTPase"/>
</dbReference>
<proteinExistence type="predicted"/>
<reference evidence="4 5" key="1">
    <citation type="submission" date="2018-05" db="EMBL/GenBank/DDBJ databases">
        <title>Genomic Encyclopedia of Type Strains, Phase IV (KMG-IV): sequencing the most valuable type-strain genomes for metagenomic binning, comparative biology and taxonomic classification.</title>
        <authorList>
            <person name="Goeker M."/>
        </authorList>
    </citation>
    <scope>NUCLEOTIDE SEQUENCE [LARGE SCALE GENOMIC DNA]</scope>
    <source>
        <strain evidence="4 5">DSM 24906</strain>
    </source>
</reference>
<dbReference type="GO" id="GO:0019136">
    <property type="term" value="F:deoxynucleoside kinase activity"/>
    <property type="evidence" value="ECO:0007669"/>
    <property type="project" value="InterPro"/>
</dbReference>
<keyword evidence="2" id="KW-0067">ATP-binding</keyword>
<dbReference type="EMBL" id="QGGI01000005">
    <property type="protein sequence ID" value="PWJ95426.1"/>
    <property type="molecule type" value="Genomic_DNA"/>
</dbReference>
<evidence type="ECO:0000259" key="3">
    <source>
        <dbReference type="Pfam" id="PF01712"/>
    </source>
</evidence>
<dbReference type="GO" id="GO:0005524">
    <property type="term" value="F:ATP binding"/>
    <property type="evidence" value="ECO:0007669"/>
    <property type="project" value="UniProtKB-KW"/>
</dbReference>
<dbReference type="PIRSF" id="PIRSF000705">
    <property type="entry name" value="DNK"/>
    <property type="match status" value="1"/>
</dbReference>
<keyword evidence="4" id="KW-0808">Transferase</keyword>
<accession>A0AA45HIY2</accession>
<gene>
    <name evidence="4" type="ORF">C7380_10553</name>
</gene>
<dbReference type="InterPro" id="IPR002624">
    <property type="entry name" value="DCK/DGK"/>
</dbReference>
<evidence type="ECO:0000256" key="1">
    <source>
        <dbReference type="PIRSR" id="PIRSR000705-1"/>
    </source>
</evidence>
<evidence type="ECO:0000313" key="5">
    <source>
        <dbReference type="Proteomes" id="UP000245921"/>
    </source>
</evidence>
<dbReference type="Pfam" id="PF01712">
    <property type="entry name" value="dNK"/>
    <property type="match status" value="1"/>
</dbReference>
<dbReference type="InterPro" id="IPR031314">
    <property type="entry name" value="DNK_dom"/>
</dbReference>
<evidence type="ECO:0000256" key="2">
    <source>
        <dbReference type="PIRSR" id="PIRSR000705-3"/>
    </source>
</evidence>
<feature type="active site" description="Proton acceptor" evidence="1">
    <location>
        <position position="80"/>
    </location>
</feature>
<feature type="domain" description="Deoxynucleoside kinase" evidence="3">
    <location>
        <begin position="6"/>
        <end position="190"/>
    </location>
</feature>
<sequence length="198" mass="23596">MNKIRINIEGNIGSGKTTLANALFKEFKADELILEEFENNPYLPLLYRNEDVGFQTEMFFLVSRYKQYNSMSESSLIISDYDMIKNKIFSNITIKNEIEKLKFYKIYDILTENLEKSDLIIYIDTSVETVVKRIKSRKREFENKIDIEYLKKVDEAYKKTFKKIKNCIILDGDKFDVFNNEDFERLIKIIEVKIDEKK</sequence>
<dbReference type="RefSeq" id="WP_109604340.1">
    <property type="nucleotide sequence ID" value="NZ_JAMHJO010000003.1"/>
</dbReference>
<dbReference type="PANTHER" id="PTHR10513:SF46">
    <property type="entry name" value="DEOXYGUANOSINE KINASE"/>
    <property type="match status" value="1"/>
</dbReference>